<dbReference type="Proteomes" id="UP000550401">
    <property type="component" value="Unassembled WGS sequence"/>
</dbReference>
<sequence length="142" mass="15648">MGEIVITEKESRYSPESGAADIRLDNQIVLRSADGARSIIAVGSSRQWNSSRPLPADAQRVDLLEVLATDAHLAAELWGSFLTCLVYTARPSLWRRLAFAFAPRLATIRVRFDIPNAASRAALVKVIAEGRCGRWLKPCRAD</sequence>
<reference evidence="1 2" key="1">
    <citation type="submission" date="2020-07" db="EMBL/GenBank/DDBJ databases">
        <title>Genomic Encyclopedia of Type Strains, Phase IV (KMG-V): Genome sequencing to study the core and pangenomes of soil and plant-associated prokaryotes.</title>
        <authorList>
            <person name="Whitman W."/>
        </authorList>
    </citation>
    <scope>NUCLEOTIDE SEQUENCE [LARGE SCALE GENOMIC DNA]</scope>
    <source>
        <strain evidence="1 2">RH2WT43</strain>
    </source>
</reference>
<proteinExistence type="predicted"/>
<keyword evidence="2" id="KW-1185">Reference proteome</keyword>
<gene>
    <name evidence="1" type="ORF">FHW12_003342</name>
</gene>
<evidence type="ECO:0000313" key="2">
    <source>
        <dbReference type="Proteomes" id="UP000550401"/>
    </source>
</evidence>
<dbReference type="RefSeq" id="WP_182532156.1">
    <property type="nucleotide sequence ID" value="NZ_JACGXL010000006.1"/>
</dbReference>
<evidence type="ECO:0000313" key="1">
    <source>
        <dbReference type="EMBL" id="MBA8889099.1"/>
    </source>
</evidence>
<protein>
    <submittedName>
        <fullName evidence="1">Uncharacterized protein</fullName>
    </submittedName>
</protein>
<dbReference type="EMBL" id="JACGXL010000006">
    <property type="protein sequence ID" value="MBA8889099.1"/>
    <property type="molecule type" value="Genomic_DNA"/>
</dbReference>
<accession>A0A839F5M9</accession>
<organism evidence="1 2">
    <name type="scientific">Dokdonella fugitiva</name>
    <dbReference type="NCBI Taxonomy" id="328517"/>
    <lineage>
        <taxon>Bacteria</taxon>
        <taxon>Pseudomonadati</taxon>
        <taxon>Pseudomonadota</taxon>
        <taxon>Gammaproteobacteria</taxon>
        <taxon>Lysobacterales</taxon>
        <taxon>Rhodanobacteraceae</taxon>
        <taxon>Dokdonella</taxon>
    </lineage>
</organism>
<dbReference type="AlphaFoldDB" id="A0A839F5M9"/>
<name>A0A839F5M9_9GAMM</name>
<comment type="caution">
    <text evidence="1">The sequence shown here is derived from an EMBL/GenBank/DDBJ whole genome shotgun (WGS) entry which is preliminary data.</text>
</comment>